<dbReference type="GO" id="GO:0003677">
    <property type="term" value="F:DNA binding"/>
    <property type="evidence" value="ECO:0007669"/>
    <property type="project" value="UniProtKB-KW"/>
</dbReference>
<keyword evidence="1" id="KW-0238">DNA-binding</keyword>
<evidence type="ECO:0000313" key="7">
    <source>
        <dbReference type="EMBL" id="KAK9902437.1"/>
    </source>
</evidence>
<comment type="caution">
    <text evidence="7">The sequence shown here is derived from an EMBL/GenBank/DDBJ whole genome shotgun (WGS) entry which is preliminary data.</text>
</comment>
<keyword evidence="3" id="KW-0804">Transcription</keyword>
<organism evidence="7 8">
    <name type="scientific">Rubus argutus</name>
    <name type="common">Southern blackberry</name>
    <dbReference type="NCBI Taxonomy" id="59490"/>
    <lineage>
        <taxon>Eukaryota</taxon>
        <taxon>Viridiplantae</taxon>
        <taxon>Streptophyta</taxon>
        <taxon>Embryophyta</taxon>
        <taxon>Tracheophyta</taxon>
        <taxon>Spermatophyta</taxon>
        <taxon>Magnoliopsida</taxon>
        <taxon>eudicotyledons</taxon>
        <taxon>Gunneridae</taxon>
        <taxon>Pentapetalae</taxon>
        <taxon>rosids</taxon>
        <taxon>fabids</taxon>
        <taxon>Rosales</taxon>
        <taxon>Rosaceae</taxon>
        <taxon>Rosoideae</taxon>
        <taxon>Rosoideae incertae sedis</taxon>
        <taxon>Rubus</taxon>
    </lineage>
</organism>
<dbReference type="Proteomes" id="UP001457282">
    <property type="component" value="Unassembled WGS sequence"/>
</dbReference>
<evidence type="ECO:0000256" key="2">
    <source>
        <dbReference type="ARBA" id="ARBA00023155"/>
    </source>
</evidence>
<gene>
    <name evidence="7" type="ORF">M0R45_001676</name>
</gene>
<dbReference type="SMART" id="SM00574">
    <property type="entry name" value="POX"/>
    <property type="match status" value="1"/>
</dbReference>
<name>A0AAW1VL17_RUBAR</name>
<evidence type="ECO:0000313" key="8">
    <source>
        <dbReference type="Proteomes" id="UP001457282"/>
    </source>
</evidence>
<feature type="region of interest" description="Disordered" evidence="5">
    <location>
        <begin position="173"/>
        <end position="200"/>
    </location>
</feature>
<keyword evidence="2" id="KW-0371">Homeobox</keyword>
<dbReference type="InterPro" id="IPR006563">
    <property type="entry name" value="POX_dom"/>
</dbReference>
<evidence type="ECO:0000256" key="4">
    <source>
        <dbReference type="ARBA" id="ARBA00023242"/>
    </source>
</evidence>
<sequence length="200" mass="22719">MGLPSELKAELCCNVLMSPDKHEFQAKIANLIILLEEVHFEDKCEKYYHQMEEVMSSFEMVVGAGAAKPYTALALKAMSRHYGSLRDAIVSQIYAEKRKLMQDVPKVSSGLAQLSLFDRECRQKRMSLQQLGILHSQRLHAWKPIRGLPETSVAILRTGFSNTSFTQEMYKEEFRDSSKDSNPLANRSMTGESNTNHTED</sequence>
<accession>A0AAW1VL17</accession>
<evidence type="ECO:0000256" key="1">
    <source>
        <dbReference type="ARBA" id="ARBA00023125"/>
    </source>
</evidence>
<dbReference type="AlphaFoldDB" id="A0AAW1VL17"/>
<dbReference type="EMBL" id="JBEDUW010000258">
    <property type="protein sequence ID" value="KAK9902437.1"/>
    <property type="molecule type" value="Genomic_DNA"/>
</dbReference>
<proteinExistence type="predicted"/>
<dbReference type="Pfam" id="PF07526">
    <property type="entry name" value="POX"/>
    <property type="match status" value="1"/>
</dbReference>
<reference evidence="7 8" key="1">
    <citation type="journal article" date="2023" name="G3 (Bethesda)">
        <title>A chromosome-length genome assembly and annotation of blackberry (Rubus argutus, cv. 'Hillquist').</title>
        <authorList>
            <person name="Bruna T."/>
            <person name="Aryal R."/>
            <person name="Dudchenko O."/>
            <person name="Sargent D.J."/>
            <person name="Mead D."/>
            <person name="Buti M."/>
            <person name="Cavallini A."/>
            <person name="Hytonen T."/>
            <person name="Andres J."/>
            <person name="Pham M."/>
            <person name="Weisz D."/>
            <person name="Mascagni F."/>
            <person name="Usai G."/>
            <person name="Natali L."/>
            <person name="Bassil N."/>
            <person name="Fernandez G.E."/>
            <person name="Lomsadze A."/>
            <person name="Armour M."/>
            <person name="Olukolu B."/>
            <person name="Poorten T."/>
            <person name="Britton C."/>
            <person name="Davik J."/>
            <person name="Ashrafi H."/>
            <person name="Aiden E.L."/>
            <person name="Borodovsky M."/>
            <person name="Worthington M."/>
        </authorList>
    </citation>
    <scope>NUCLEOTIDE SEQUENCE [LARGE SCALE GENOMIC DNA]</scope>
    <source>
        <strain evidence="7">PI 553951</strain>
    </source>
</reference>
<feature type="compositionally biased region" description="Polar residues" evidence="5">
    <location>
        <begin position="180"/>
        <end position="200"/>
    </location>
</feature>
<feature type="domain" description="POX" evidence="6">
    <location>
        <begin position="1"/>
        <end position="91"/>
    </location>
</feature>
<keyword evidence="8" id="KW-1185">Reference proteome</keyword>
<dbReference type="PANTHER" id="PTHR11850">
    <property type="entry name" value="HOMEOBOX PROTEIN TRANSCRIPTION FACTORS"/>
    <property type="match status" value="1"/>
</dbReference>
<evidence type="ECO:0000256" key="3">
    <source>
        <dbReference type="ARBA" id="ARBA00023163"/>
    </source>
</evidence>
<keyword evidence="4" id="KW-0539">Nucleus</keyword>
<protein>
    <recommendedName>
        <fullName evidence="6">POX domain-containing protein</fullName>
    </recommendedName>
</protein>
<dbReference type="InterPro" id="IPR050224">
    <property type="entry name" value="TALE_homeobox"/>
</dbReference>
<evidence type="ECO:0000256" key="5">
    <source>
        <dbReference type="SAM" id="MobiDB-lite"/>
    </source>
</evidence>
<evidence type="ECO:0000259" key="6">
    <source>
        <dbReference type="SMART" id="SM00574"/>
    </source>
</evidence>